<proteinExistence type="predicted"/>
<dbReference type="AlphaFoldDB" id="A0AAN9WC13"/>
<keyword evidence="1" id="KW-0472">Membrane</keyword>
<dbReference type="Proteomes" id="UP001378592">
    <property type="component" value="Unassembled WGS sequence"/>
</dbReference>
<evidence type="ECO:0000313" key="2">
    <source>
        <dbReference type="EMBL" id="KAK7871104.1"/>
    </source>
</evidence>
<evidence type="ECO:0000313" key="3">
    <source>
        <dbReference type="Proteomes" id="UP001378592"/>
    </source>
</evidence>
<organism evidence="2 3">
    <name type="scientific">Gryllus longicercus</name>
    <dbReference type="NCBI Taxonomy" id="2509291"/>
    <lineage>
        <taxon>Eukaryota</taxon>
        <taxon>Metazoa</taxon>
        <taxon>Ecdysozoa</taxon>
        <taxon>Arthropoda</taxon>
        <taxon>Hexapoda</taxon>
        <taxon>Insecta</taxon>
        <taxon>Pterygota</taxon>
        <taxon>Neoptera</taxon>
        <taxon>Polyneoptera</taxon>
        <taxon>Orthoptera</taxon>
        <taxon>Ensifera</taxon>
        <taxon>Gryllidea</taxon>
        <taxon>Grylloidea</taxon>
        <taxon>Gryllidae</taxon>
        <taxon>Gryllinae</taxon>
        <taxon>Gryllus</taxon>
    </lineage>
</organism>
<dbReference type="EMBL" id="JAZDUA010000045">
    <property type="protein sequence ID" value="KAK7871104.1"/>
    <property type="molecule type" value="Genomic_DNA"/>
</dbReference>
<gene>
    <name evidence="2" type="ORF">R5R35_010467</name>
</gene>
<feature type="transmembrane region" description="Helical" evidence="1">
    <location>
        <begin position="45"/>
        <end position="72"/>
    </location>
</feature>
<name>A0AAN9WC13_9ORTH</name>
<evidence type="ECO:0000256" key="1">
    <source>
        <dbReference type="SAM" id="Phobius"/>
    </source>
</evidence>
<accession>A0AAN9WC13</accession>
<keyword evidence="1" id="KW-0812">Transmembrane</keyword>
<sequence length="182" mass="19335">MNVYFSRGQVGLWVGGRGAIVGGERKRYIRVGVVEEYKAGPVQRWYLPAMACTRFLGLLAAVAVAAVCIAAVEGRAHGRSVSLRQVDANASASVSANATTNSSSSSAIEDISSAVADNWAALSNATNLSVKNSQDSWNAFVQNPTNLSSIASAQLKTAVDINKDLFDRWNANTAKFFKSLFG</sequence>
<protein>
    <submittedName>
        <fullName evidence="2">Uncharacterized protein</fullName>
    </submittedName>
</protein>
<reference evidence="2 3" key="1">
    <citation type="submission" date="2024-03" db="EMBL/GenBank/DDBJ databases">
        <title>The genome assembly and annotation of the cricket Gryllus longicercus Weissman &amp; Gray.</title>
        <authorList>
            <person name="Szrajer S."/>
            <person name="Gray D."/>
            <person name="Ylla G."/>
        </authorList>
    </citation>
    <scope>NUCLEOTIDE SEQUENCE [LARGE SCALE GENOMIC DNA]</scope>
    <source>
        <strain evidence="2">DAG 2021-001</strain>
        <tissue evidence="2">Whole body minus gut</tissue>
    </source>
</reference>
<comment type="caution">
    <text evidence="2">The sequence shown here is derived from an EMBL/GenBank/DDBJ whole genome shotgun (WGS) entry which is preliminary data.</text>
</comment>
<keyword evidence="1" id="KW-1133">Transmembrane helix</keyword>
<keyword evidence="3" id="KW-1185">Reference proteome</keyword>